<organism evidence="1 2">
    <name type="scientific">Ambispora leptoticha</name>
    <dbReference type="NCBI Taxonomy" id="144679"/>
    <lineage>
        <taxon>Eukaryota</taxon>
        <taxon>Fungi</taxon>
        <taxon>Fungi incertae sedis</taxon>
        <taxon>Mucoromycota</taxon>
        <taxon>Glomeromycotina</taxon>
        <taxon>Glomeromycetes</taxon>
        <taxon>Archaeosporales</taxon>
        <taxon>Ambisporaceae</taxon>
        <taxon>Ambispora</taxon>
    </lineage>
</organism>
<proteinExistence type="predicted"/>
<keyword evidence="2" id="KW-1185">Reference proteome</keyword>
<accession>A0A9N9N8F4</accession>
<evidence type="ECO:0000313" key="2">
    <source>
        <dbReference type="Proteomes" id="UP000789508"/>
    </source>
</evidence>
<dbReference type="Proteomes" id="UP000789508">
    <property type="component" value="Unassembled WGS sequence"/>
</dbReference>
<comment type="caution">
    <text evidence="1">The sequence shown here is derived from an EMBL/GenBank/DDBJ whole genome shotgun (WGS) entry which is preliminary data.</text>
</comment>
<gene>
    <name evidence="1" type="ORF">ALEPTO_LOCUS11946</name>
</gene>
<name>A0A9N9N8F4_9GLOM</name>
<feature type="non-terminal residue" evidence="1">
    <location>
        <position position="56"/>
    </location>
</feature>
<dbReference type="EMBL" id="CAJVPS010022919">
    <property type="protein sequence ID" value="CAG8712113.1"/>
    <property type="molecule type" value="Genomic_DNA"/>
</dbReference>
<reference evidence="1" key="1">
    <citation type="submission" date="2021-06" db="EMBL/GenBank/DDBJ databases">
        <authorList>
            <person name="Kallberg Y."/>
            <person name="Tangrot J."/>
            <person name="Rosling A."/>
        </authorList>
    </citation>
    <scope>NUCLEOTIDE SEQUENCE</scope>
    <source>
        <strain evidence="1">FL130A</strain>
    </source>
</reference>
<dbReference type="AlphaFoldDB" id="A0A9N9N8F4"/>
<protein>
    <submittedName>
        <fullName evidence="1">10820_t:CDS:1</fullName>
    </submittedName>
</protein>
<evidence type="ECO:0000313" key="1">
    <source>
        <dbReference type="EMBL" id="CAG8712113.1"/>
    </source>
</evidence>
<sequence length="56" mass="6737">MKLDLETRRQETELRNDELKKNYELQVMKADMAHQHKIAEFDNANETNKFTNGERN</sequence>